<protein>
    <submittedName>
        <fullName evidence="2">Uncharacterized protein</fullName>
    </submittedName>
</protein>
<evidence type="ECO:0000256" key="1">
    <source>
        <dbReference type="SAM" id="Phobius"/>
    </source>
</evidence>
<accession>T1K3X8</accession>
<evidence type="ECO:0000313" key="3">
    <source>
        <dbReference type="Proteomes" id="UP000015104"/>
    </source>
</evidence>
<name>T1K3X8_TETUR</name>
<dbReference type="HOGENOM" id="CLU_055906_0_0_1"/>
<sequence>MKMIRAKLVYLFCIIGLSIQIYHLTCNYLKFKVRHEVTYDYADQVELPTIDIIIPMVVTINLAELFIRYPEQMTELCKMHMNERANVTIDNYFSECANEVKKIASMASQNLASFIKVKDINELTVDPRKQIDYIQIANAYVPAEQWKMKRYFNGWAIFLRISCTKQATLIANNINIVRSYEEKIAILGHSFGPYFGIRFTSQFDMPVSATSAYFMIIQKADKKLSAWVRYEKMVSSSLPNPYETKCRHYNKLKTLSDCKVKKSFHERFLMKDIVNEWGSQPEYFGFVGDPSKIEEIKSHCAESSIECEKTTYTTDGEINSEKVKHTSGQIFIKKPVTPTMYLIVHPESLLSQYLIFVGIIIGTWFGFSVFDRLIITSTWIGSKIITKIRKGRESTSSIKLFTIRNSYIFWNPSLRRTSD</sequence>
<evidence type="ECO:0000313" key="2">
    <source>
        <dbReference type="EnsemblMetazoa" id="tetur05g00610.1"/>
    </source>
</evidence>
<keyword evidence="1" id="KW-1133">Transmembrane helix</keyword>
<reference evidence="3" key="1">
    <citation type="submission" date="2011-08" db="EMBL/GenBank/DDBJ databases">
        <authorList>
            <person name="Rombauts S."/>
        </authorList>
    </citation>
    <scope>NUCLEOTIDE SEQUENCE</scope>
    <source>
        <strain evidence="3">London</strain>
    </source>
</reference>
<dbReference type="AlphaFoldDB" id="T1K3X8"/>
<organism evidence="2 3">
    <name type="scientific">Tetranychus urticae</name>
    <name type="common">Two-spotted spider mite</name>
    <dbReference type="NCBI Taxonomy" id="32264"/>
    <lineage>
        <taxon>Eukaryota</taxon>
        <taxon>Metazoa</taxon>
        <taxon>Ecdysozoa</taxon>
        <taxon>Arthropoda</taxon>
        <taxon>Chelicerata</taxon>
        <taxon>Arachnida</taxon>
        <taxon>Acari</taxon>
        <taxon>Acariformes</taxon>
        <taxon>Trombidiformes</taxon>
        <taxon>Prostigmata</taxon>
        <taxon>Eleutherengona</taxon>
        <taxon>Raphignathae</taxon>
        <taxon>Tetranychoidea</taxon>
        <taxon>Tetranychidae</taxon>
        <taxon>Tetranychus</taxon>
    </lineage>
</organism>
<dbReference type="EnsemblMetazoa" id="tetur05g00610.1">
    <property type="protein sequence ID" value="tetur05g00610.1"/>
    <property type="gene ID" value="tetur05g00610"/>
</dbReference>
<dbReference type="EMBL" id="CAEY01001562">
    <property type="status" value="NOT_ANNOTATED_CDS"/>
    <property type="molecule type" value="Genomic_DNA"/>
</dbReference>
<keyword evidence="1" id="KW-0812">Transmembrane</keyword>
<keyword evidence="3" id="KW-1185">Reference proteome</keyword>
<keyword evidence="1" id="KW-0472">Membrane</keyword>
<proteinExistence type="predicted"/>
<feature type="transmembrane region" description="Helical" evidence="1">
    <location>
        <begin position="353"/>
        <end position="375"/>
    </location>
</feature>
<feature type="transmembrane region" description="Helical" evidence="1">
    <location>
        <begin position="7"/>
        <end position="25"/>
    </location>
</feature>
<reference evidence="2" key="2">
    <citation type="submission" date="2015-06" db="UniProtKB">
        <authorList>
            <consortium name="EnsemblMetazoa"/>
        </authorList>
    </citation>
    <scope>IDENTIFICATION</scope>
</reference>
<dbReference type="Proteomes" id="UP000015104">
    <property type="component" value="Unassembled WGS sequence"/>
</dbReference>